<dbReference type="Pfam" id="PF00249">
    <property type="entry name" value="Myb_DNA-binding"/>
    <property type="match status" value="2"/>
</dbReference>
<dbReference type="CDD" id="cd00167">
    <property type="entry name" value="SANT"/>
    <property type="match status" value="2"/>
</dbReference>
<gene>
    <name evidence="5" type="ORF">FRACYDRAFT_144791</name>
</gene>
<dbReference type="InterPro" id="IPR050560">
    <property type="entry name" value="MYB_TF"/>
</dbReference>
<dbReference type="GO" id="GO:0000278">
    <property type="term" value="P:mitotic cell cycle"/>
    <property type="evidence" value="ECO:0007669"/>
    <property type="project" value="TreeGrafter"/>
</dbReference>
<dbReference type="PROSITE" id="PS50090">
    <property type="entry name" value="MYB_LIKE"/>
    <property type="match status" value="2"/>
</dbReference>
<dbReference type="Gene3D" id="1.10.10.60">
    <property type="entry name" value="Homeodomain-like"/>
    <property type="match status" value="2"/>
</dbReference>
<evidence type="ECO:0000256" key="2">
    <source>
        <dbReference type="ARBA" id="ARBA00023125"/>
    </source>
</evidence>
<evidence type="ECO:0000313" key="5">
    <source>
        <dbReference type="EMBL" id="OEU22685.1"/>
    </source>
</evidence>
<reference evidence="5 6" key="1">
    <citation type="submission" date="2016-09" db="EMBL/GenBank/DDBJ databases">
        <title>Extensive genetic diversity and differential bi-allelic expression allows diatom success in the polar Southern Ocean.</title>
        <authorList>
            <consortium name="DOE Joint Genome Institute"/>
            <person name="Mock T."/>
            <person name="Otillar R.P."/>
            <person name="Strauss J."/>
            <person name="Dupont C."/>
            <person name="Frickenhaus S."/>
            <person name="Maumus F."/>
            <person name="Mcmullan M."/>
            <person name="Sanges R."/>
            <person name="Schmutz J."/>
            <person name="Toseland A."/>
            <person name="Valas R."/>
            <person name="Veluchamy A."/>
            <person name="Ward B.J."/>
            <person name="Allen A."/>
            <person name="Barry K."/>
            <person name="Falciatore A."/>
            <person name="Ferrante M."/>
            <person name="Fortunato A.E."/>
            <person name="Gloeckner G."/>
            <person name="Gruber A."/>
            <person name="Hipkin R."/>
            <person name="Janech M."/>
            <person name="Kroth P."/>
            <person name="Leese F."/>
            <person name="Lindquist E."/>
            <person name="Lyon B.R."/>
            <person name="Martin J."/>
            <person name="Mayer C."/>
            <person name="Parker M."/>
            <person name="Quesneville H."/>
            <person name="Raymond J."/>
            <person name="Uhlig C."/>
            <person name="Valentin K.U."/>
            <person name="Worden A.Z."/>
            <person name="Armbrust E.V."/>
            <person name="Bowler C."/>
            <person name="Green B."/>
            <person name="Moulton V."/>
            <person name="Van Oosterhout C."/>
            <person name="Grigoriev I."/>
        </authorList>
    </citation>
    <scope>NUCLEOTIDE SEQUENCE [LARGE SCALE GENOMIC DNA]</scope>
    <source>
        <strain evidence="5 6">CCMP1102</strain>
    </source>
</reference>
<dbReference type="InterPro" id="IPR001005">
    <property type="entry name" value="SANT/Myb"/>
</dbReference>
<dbReference type="GO" id="GO:0000978">
    <property type="term" value="F:RNA polymerase II cis-regulatory region sequence-specific DNA binding"/>
    <property type="evidence" value="ECO:0007669"/>
    <property type="project" value="TreeGrafter"/>
</dbReference>
<dbReference type="SMART" id="SM00717">
    <property type="entry name" value="SANT"/>
    <property type="match status" value="2"/>
</dbReference>
<feature type="domain" description="HTH myb-type" evidence="4">
    <location>
        <begin position="54"/>
        <end position="101"/>
    </location>
</feature>
<dbReference type="GO" id="GO:0000981">
    <property type="term" value="F:DNA-binding transcription factor activity, RNA polymerase II-specific"/>
    <property type="evidence" value="ECO:0007669"/>
    <property type="project" value="TreeGrafter"/>
</dbReference>
<dbReference type="EMBL" id="KV784353">
    <property type="protein sequence ID" value="OEU22685.1"/>
    <property type="molecule type" value="Genomic_DNA"/>
</dbReference>
<sequence>PWTKNEDNQILKLVRQHGAKKWSSIAAKIVGRTGKQCRERWHNHLNPNINKSKTWTVEEDRMIIESHMRFGNRWAEIAKALNGRTDNAIKNHWNSSMRKKIEK</sequence>
<evidence type="ECO:0000259" key="4">
    <source>
        <dbReference type="PROSITE" id="PS51294"/>
    </source>
</evidence>
<feature type="domain" description="HTH myb-type" evidence="4">
    <location>
        <begin position="1"/>
        <end position="49"/>
    </location>
</feature>
<protein>
    <submittedName>
        <fullName evidence="5">C-Myb R2r3</fullName>
    </submittedName>
</protein>
<dbReference type="AlphaFoldDB" id="A0A1E7FX22"/>
<dbReference type="PANTHER" id="PTHR45614">
    <property type="entry name" value="MYB PROTEIN-RELATED"/>
    <property type="match status" value="1"/>
</dbReference>
<evidence type="ECO:0000256" key="1">
    <source>
        <dbReference type="ARBA" id="ARBA00022737"/>
    </source>
</evidence>
<evidence type="ECO:0000313" key="6">
    <source>
        <dbReference type="Proteomes" id="UP000095751"/>
    </source>
</evidence>
<organism evidence="5 6">
    <name type="scientific">Fragilariopsis cylindrus CCMP1102</name>
    <dbReference type="NCBI Taxonomy" id="635003"/>
    <lineage>
        <taxon>Eukaryota</taxon>
        <taxon>Sar</taxon>
        <taxon>Stramenopiles</taxon>
        <taxon>Ochrophyta</taxon>
        <taxon>Bacillariophyta</taxon>
        <taxon>Bacillariophyceae</taxon>
        <taxon>Bacillariophycidae</taxon>
        <taxon>Bacillariales</taxon>
        <taxon>Bacillariaceae</taxon>
        <taxon>Fragilariopsis</taxon>
    </lineage>
</organism>
<dbReference type="InParanoid" id="A0A1E7FX22"/>
<dbReference type="KEGG" id="fcy:FRACYDRAFT_144791"/>
<dbReference type="PROSITE" id="PS51294">
    <property type="entry name" value="HTH_MYB"/>
    <property type="match status" value="2"/>
</dbReference>
<dbReference type="GO" id="GO:0005634">
    <property type="term" value="C:nucleus"/>
    <property type="evidence" value="ECO:0007669"/>
    <property type="project" value="TreeGrafter"/>
</dbReference>
<feature type="non-terminal residue" evidence="5">
    <location>
        <position position="103"/>
    </location>
</feature>
<dbReference type="InterPro" id="IPR017930">
    <property type="entry name" value="Myb_dom"/>
</dbReference>
<feature type="domain" description="Myb-like" evidence="3">
    <location>
        <begin position="51"/>
        <end position="97"/>
    </location>
</feature>
<proteinExistence type="predicted"/>
<keyword evidence="1" id="KW-0677">Repeat</keyword>
<name>A0A1E7FX22_9STRA</name>
<keyword evidence="6" id="KW-1185">Reference proteome</keyword>
<dbReference type="OrthoDB" id="2143914at2759"/>
<dbReference type="InterPro" id="IPR009057">
    <property type="entry name" value="Homeodomain-like_sf"/>
</dbReference>
<dbReference type="FunFam" id="1.10.10.60:FF:000010">
    <property type="entry name" value="Transcriptional activator Myb isoform A"/>
    <property type="match status" value="1"/>
</dbReference>
<dbReference type="SUPFAM" id="SSF46689">
    <property type="entry name" value="Homeodomain-like"/>
    <property type="match status" value="1"/>
</dbReference>
<feature type="domain" description="Myb-like" evidence="3">
    <location>
        <begin position="1"/>
        <end position="45"/>
    </location>
</feature>
<feature type="non-terminal residue" evidence="5">
    <location>
        <position position="1"/>
    </location>
</feature>
<accession>A0A1E7FX22</accession>
<dbReference type="Proteomes" id="UP000095751">
    <property type="component" value="Unassembled WGS sequence"/>
</dbReference>
<dbReference type="PANTHER" id="PTHR45614:SF25">
    <property type="entry name" value="MYB PROTEIN"/>
    <property type="match status" value="1"/>
</dbReference>
<evidence type="ECO:0000259" key="3">
    <source>
        <dbReference type="PROSITE" id="PS50090"/>
    </source>
</evidence>
<dbReference type="GO" id="GO:0045944">
    <property type="term" value="P:positive regulation of transcription by RNA polymerase II"/>
    <property type="evidence" value="ECO:0007669"/>
    <property type="project" value="TreeGrafter"/>
</dbReference>
<keyword evidence="2" id="KW-0238">DNA-binding</keyword>